<proteinExistence type="predicted"/>
<organism evidence="2 3">
    <name type="scientific">Pseudoprimorskyibacter insulae</name>
    <dbReference type="NCBI Taxonomy" id="1695997"/>
    <lineage>
        <taxon>Bacteria</taxon>
        <taxon>Pseudomonadati</taxon>
        <taxon>Pseudomonadota</taxon>
        <taxon>Alphaproteobacteria</taxon>
        <taxon>Rhodobacterales</taxon>
        <taxon>Paracoccaceae</taxon>
        <taxon>Pseudoprimorskyibacter</taxon>
    </lineage>
</organism>
<protein>
    <recommendedName>
        <fullName evidence="4">Excalibur calcium-binding domain-containing protein</fullName>
    </recommendedName>
</protein>
<name>A0A2R8AQI0_9RHOB</name>
<reference evidence="3" key="1">
    <citation type="submission" date="2018-03" db="EMBL/GenBank/DDBJ databases">
        <authorList>
            <person name="Rodrigo-Torres L."/>
            <person name="Arahal R. D."/>
            <person name="Lucena T."/>
        </authorList>
    </citation>
    <scope>NUCLEOTIDE SEQUENCE [LARGE SCALE GENOMIC DNA]</scope>
    <source>
        <strain evidence="3">CECT 8871</strain>
    </source>
</reference>
<feature type="region of interest" description="Disordered" evidence="1">
    <location>
        <begin position="39"/>
        <end position="104"/>
    </location>
</feature>
<evidence type="ECO:0000313" key="3">
    <source>
        <dbReference type="Proteomes" id="UP000244904"/>
    </source>
</evidence>
<gene>
    <name evidence="2" type="ORF">PRI8871_00955</name>
</gene>
<dbReference type="EMBL" id="OMOJ01000001">
    <property type="protein sequence ID" value="SPF78358.1"/>
    <property type="molecule type" value="Genomic_DNA"/>
</dbReference>
<dbReference type="OrthoDB" id="7951357at2"/>
<dbReference type="AlphaFoldDB" id="A0A2R8AQI0"/>
<feature type="compositionally biased region" description="Polar residues" evidence="1">
    <location>
        <begin position="93"/>
        <end position="104"/>
    </location>
</feature>
<evidence type="ECO:0000313" key="2">
    <source>
        <dbReference type="EMBL" id="SPF78358.1"/>
    </source>
</evidence>
<dbReference type="RefSeq" id="WP_108885005.1">
    <property type="nucleotide sequence ID" value="NZ_OMOJ01000001.1"/>
</dbReference>
<dbReference type="PROSITE" id="PS51257">
    <property type="entry name" value="PROKAR_LIPOPROTEIN"/>
    <property type="match status" value="1"/>
</dbReference>
<evidence type="ECO:0008006" key="4">
    <source>
        <dbReference type="Google" id="ProtNLM"/>
    </source>
</evidence>
<evidence type="ECO:0000256" key="1">
    <source>
        <dbReference type="SAM" id="MobiDB-lite"/>
    </source>
</evidence>
<dbReference type="Proteomes" id="UP000244904">
    <property type="component" value="Unassembled WGS sequence"/>
</dbReference>
<sequence length="233" mass="25066">MKRAILGTVAILMVAACDPQIPDSAAGVGFDNYDSYRERQRQREEALSGRVSVPAPARVTETTLDDAANSQARDANSGVEPVNASPSNPAPQVVTNSSGISNENDFSAVSDVRSIQSDADRIAQNRAQYQQVQPTALPSRSGSDGPNIVEYALNSTNPMGNSIYRRVGINLASKNLRNCASYPSPDRAQEEFLAKGGPQKDRLALDIDGDGYACDWNPRPFQLARQAARQGQN</sequence>
<keyword evidence="3" id="KW-1185">Reference proteome</keyword>
<accession>A0A2R8AQI0</accession>